<dbReference type="EMBL" id="HG970333">
    <property type="protein sequence ID" value="CEF78249.1"/>
    <property type="molecule type" value="Genomic_DNA"/>
</dbReference>
<dbReference type="EnsemblFungi" id="CEF78249">
    <property type="protein sequence ID" value="CEF78249"/>
    <property type="gene ID" value="FGRRES_15187"/>
</dbReference>
<dbReference type="Proteomes" id="UP000070720">
    <property type="component" value="Chromosome 2"/>
</dbReference>
<evidence type="ECO:0000256" key="1">
    <source>
        <dbReference type="SAM" id="MobiDB-lite"/>
    </source>
</evidence>
<evidence type="ECO:0000313" key="3">
    <source>
        <dbReference type="EnsemblFungi" id="CEF78249"/>
    </source>
</evidence>
<evidence type="ECO:0000313" key="4">
    <source>
        <dbReference type="Proteomes" id="UP000070720"/>
    </source>
</evidence>
<evidence type="ECO:0000313" key="2">
    <source>
        <dbReference type="EMBL" id="CEF78249.1"/>
    </source>
</evidence>
<reference evidence="3 4" key="2">
    <citation type="journal article" date="2010" name="Nature">
        <title>Comparative genomics reveals mobile pathogenicity chromosomes in Fusarium.</title>
        <authorList>
            <person name="Ma L.J."/>
            <person name="van der Does H.C."/>
            <person name="Borkovich K.A."/>
            <person name="Coleman J.J."/>
            <person name="Daboussi M.J."/>
            <person name="Di Pietro A."/>
            <person name="Dufresne M."/>
            <person name="Freitag M."/>
            <person name="Grabherr M."/>
            <person name="Henrissat B."/>
            <person name="Houterman P.M."/>
            <person name="Kang S."/>
            <person name="Shim W.B."/>
            <person name="Woloshuk C."/>
            <person name="Xie X."/>
            <person name="Xu J.R."/>
            <person name="Antoniw J."/>
            <person name="Baker S.E."/>
            <person name="Bluhm B.H."/>
            <person name="Breakspear A."/>
            <person name="Brown D.W."/>
            <person name="Butchko R.A."/>
            <person name="Chapman S."/>
            <person name="Coulson R."/>
            <person name="Coutinho P.M."/>
            <person name="Danchin E.G."/>
            <person name="Diener A."/>
            <person name="Gale L.R."/>
            <person name="Gardiner D.M."/>
            <person name="Goff S."/>
            <person name="Hammond-Kosack K.E."/>
            <person name="Hilburn K."/>
            <person name="Hua-Van A."/>
            <person name="Jonkers W."/>
            <person name="Kazan K."/>
            <person name="Kodira C.D."/>
            <person name="Koehrsen M."/>
            <person name="Kumar L."/>
            <person name="Lee Y.H."/>
            <person name="Li L."/>
            <person name="Manners J.M."/>
            <person name="Miranda-Saavedra D."/>
            <person name="Mukherjee M."/>
            <person name="Park G."/>
            <person name="Park J."/>
            <person name="Park S.Y."/>
            <person name="Proctor R.H."/>
            <person name="Regev A."/>
            <person name="Ruiz-Roldan M.C."/>
            <person name="Sain D."/>
            <person name="Sakthikumar S."/>
            <person name="Sykes S."/>
            <person name="Schwartz D.C."/>
            <person name="Turgeon B.G."/>
            <person name="Wapinski I."/>
            <person name="Yoder O."/>
            <person name="Young S."/>
            <person name="Zeng Q."/>
            <person name="Zhou S."/>
            <person name="Galagan J."/>
            <person name="Cuomo C.A."/>
            <person name="Kistler H.C."/>
            <person name="Rep M."/>
        </authorList>
    </citation>
    <scope>GENOME REANNOTATION</scope>
    <source>
        <strain evidence="4">ATCC MYA-4620 / CBS 123657 / FGSC 9075 / NRRL 31084 / PH-1</strain>
        <strain evidence="3">PH-1 / ATCC MYA-4620 / FGSC 9075 / NRRL 31084</strain>
    </source>
</reference>
<sequence>MDTPTDEKKGILKKTNDTDKEKKPDSPSSKDSKTETKGDKTKKKVQWVNVPDSPSAS</sequence>
<reference evidence="3 4" key="1">
    <citation type="journal article" date="2007" name="Science">
        <title>The Fusarium graminearum genome reveals a link between localized polymorphism and pathogen specialization.</title>
        <authorList>
            <person name="Cuomo C.A."/>
            <person name="Gueldener U."/>
            <person name="Xu J.-R."/>
            <person name="Trail F."/>
            <person name="Turgeon B.G."/>
            <person name="Di Pietro A."/>
            <person name="Walton J.D."/>
            <person name="Ma L.-J."/>
            <person name="Baker S.E."/>
            <person name="Rep M."/>
            <person name="Adam G."/>
            <person name="Antoniw J."/>
            <person name="Baldwin T."/>
            <person name="Calvo S.E."/>
            <person name="Chang Y.-L."/>
            <person name="DeCaprio D."/>
            <person name="Gale L.R."/>
            <person name="Gnerre S."/>
            <person name="Goswami R.S."/>
            <person name="Hammond-Kosack K."/>
            <person name="Harris L.J."/>
            <person name="Hilburn K."/>
            <person name="Kennell J.C."/>
            <person name="Kroken S."/>
            <person name="Magnuson J.K."/>
            <person name="Mannhaupt G."/>
            <person name="Mauceli E.W."/>
            <person name="Mewes H.-W."/>
            <person name="Mitterbauer R."/>
            <person name="Muehlbauer G."/>
            <person name="Muensterkoetter M."/>
            <person name="Nelson D."/>
            <person name="O'Donnell K."/>
            <person name="Ouellet T."/>
            <person name="Qi W."/>
            <person name="Quesneville H."/>
            <person name="Roncero M.I.G."/>
            <person name="Seong K.-Y."/>
            <person name="Tetko I.V."/>
            <person name="Urban M."/>
            <person name="Waalwijk C."/>
            <person name="Ward T.J."/>
            <person name="Yao J."/>
            <person name="Birren B.W."/>
            <person name="Kistler H.C."/>
        </authorList>
    </citation>
    <scope>NUCLEOTIDE SEQUENCE [LARGE SCALE GENOMIC DNA]</scope>
    <source>
        <strain evidence="4">ATCC MYA-4620 / CBS 123657 / FGSC 9075 / NRRL 31084 / PH-1</strain>
        <strain evidence="3">PH-1 / ATCC MYA-4620 / FGSC 9075 / NRRL 31084</strain>
    </source>
</reference>
<reference evidence="3" key="4">
    <citation type="submission" date="2017-01" db="UniProtKB">
        <authorList>
            <consortium name="EnsemblFungi"/>
        </authorList>
    </citation>
    <scope>IDENTIFICATION</scope>
    <source>
        <strain evidence="3">PH-1 / ATCC MYA-4620 / FGSC 9075 / NRRL 31084</strain>
    </source>
</reference>
<reference evidence="2 4" key="3">
    <citation type="journal article" date="2015" name="BMC Genomics">
        <title>The completed genome sequence of the pathogenic ascomycete fungus Fusarium graminearum.</title>
        <authorList>
            <person name="King R."/>
            <person name="Urban M."/>
            <person name="Hammond-Kosack M.C."/>
            <person name="Hassani-Pak K."/>
            <person name="Hammond-Kosack K.E."/>
        </authorList>
    </citation>
    <scope>NUCLEOTIDE SEQUENCE [LARGE SCALE GENOMIC DNA]</scope>
    <source>
        <strain evidence="4">ATCC MYA-4620 / CBS 123657 / FGSC 9075 / NRRL 31084 / PH-1</strain>
        <strain evidence="2">PH-1</strain>
    </source>
</reference>
<accession>A0A098DH03</accession>
<accession>A0A0E0S424</accession>
<dbReference type="VEuPathDB" id="FungiDB:FGRAMPH1_01G12893"/>
<dbReference type="InParanoid" id="A0A098DH03"/>
<proteinExistence type="predicted"/>
<feature type="compositionally biased region" description="Basic and acidic residues" evidence="1">
    <location>
        <begin position="1"/>
        <end position="39"/>
    </location>
</feature>
<keyword evidence="4" id="KW-1185">Reference proteome</keyword>
<protein>
    <submittedName>
        <fullName evidence="2">Chromosome 2, complete genome</fullName>
    </submittedName>
</protein>
<feature type="region of interest" description="Disordered" evidence="1">
    <location>
        <begin position="1"/>
        <end position="57"/>
    </location>
</feature>
<name>A0A098DH03_GIBZE</name>
<organism evidence="2 4">
    <name type="scientific">Gibberella zeae (strain ATCC MYA-4620 / CBS 123657 / FGSC 9075 / NRRL 31084 / PH-1)</name>
    <name type="common">Wheat head blight fungus</name>
    <name type="synonym">Fusarium graminearum</name>
    <dbReference type="NCBI Taxonomy" id="229533"/>
    <lineage>
        <taxon>Eukaryota</taxon>
        <taxon>Fungi</taxon>
        <taxon>Dikarya</taxon>
        <taxon>Ascomycota</taxon>
        <taxon>Pezizomycotina</taxon>
        <taxon>Sordariomycetes</taxon>
        <taxon>Hypocreomycetidae</taxon>
        <taxon>Hypocreales</taxon>
        <taxon>Nectriaceae</taxon>
        <taxon>Fusarium</taxon>
    </lineage>
</organism>
<gene>
    <name evidence="2" type="ORF">FGRAMPH1_01T12893</name>
</gene>
<dbReference type="AlphaFoldDB" id="A0A098DH03"/>